<evidence type="ECO:0000256" key="4">
    <source>
        <dbReference type="SAM" id="SignalP"/>
    </source>
</evidence>
<dbReference type="InterPro" id="IPR050570">
    <property type="entry name" value="Cell_wall_metabolism_enzyme"/>
</dbReference>
<dbReference type="SUPFAM" id="SSF51261">
    <property type="entry name" value="Duplicated hybrid motif"/>
    <property type="match status" value="1"/>
</dbReference>
<organism evidence="6">
    <name type="scientific">uncultured Paludibacter sp</name>
    <dbReference type="NCBI Taxonomy" id="497635"/>
    <lineage>
        <taxon>Bacteria</taxon>
        <taxon>Pseudomonadati</taxon>
        <taxon>Bacteroidota</taxon>
        <taxon>Bacteroidia</taxon>
        <taxon>Bacteroidales</taxon>
        <taxon>Paludibacteraceae</taxon>
        <taxon>Paludibacter</taxon>
        <taxon>environmental samples</taxon>
    </lineage>
</organism>
<feature type="chain" id="PRO_5024899101" evidence="4">
    <location>
        <begin position="25"/>
        <end position="446"/>
    </location>
</feature>
<dbReference type="Pfam" id="PF01551">
    <property type="entry name" value="Peptidase_M23"/>
    <property type="match status" value="1"/>
</dbReference>
<feature type="region of interest" description="Disordered" evidence="3">
    <location>
        <begin position="247"/>
        <end position="290"/>
    </location>
</feature>
<dbReference type="PANTHER" id="PTHR21666:SF289">
    <property type="entry name" value="L-ALA--D-GLU ENDOPEPTIDASE"/>
    <property type="match status" value="1"/>
</dbReference>
<keyword evidence="2" id="KW-0175">Coiled coil</keyword>
<evidence type="ECO:0000259" key="5">
    <source>
        <dbReference type="Pfam" id="PF01551"/>
    </source>
</evidence>
<dbReference type="GO" id="GO:0004222">
    <property type="term" value="F:metalloendopeptidase activity"/>
    <property type="evidence" value="ECO:0007669"/>
    <property type="project" value="TreeGrafter"/>
</dbReference>
<reference evidence="6" key="1">
    <citation type="submission" date="2018-07" db="EMBL/GenBank/DDBJ databases">
        <authorList>
            <consortium name="Genoscope - CEA"/>
            <person name="William W."/>
        </authorList>
    </citation>
    <scope>NUCLEOTIDE SEQUENCE</scope>
    <source>
        <strain evidence="6">IK1</strain>
    </source>
</reference>
<keyword evidence="1 4" id="KW-0732">Signal</keyword>
<evidence type="ECO:0000256" key="1">
    <source>
        <dbReference type="ARBA" id="ARBA00022729"/>
    </source>
</evidence>
<dbReference type="Gene3D" id="6.10.250.3150">
    <property type="match status" value="1"/>
</dbReference>
<feature type="compositionally biased region" description="Basic and acidic residues" evidence="3">
    <location>
        <begin position="247"/>
        <end position="276"/>
    </location>
</feature>
<feature type="coiled-coil region" evidence="2">
    <location>
        <begin position="27"/>
        <end position="117"/>
    </location>
</feature>
<feature type="domain" description="M23ase beta-sheet core" evidence="5">
    <location>
        <begin position="348"/>
        <end position="440"/>
    </location>
</feature>
<sequence>MMKKNIVHIIIIFVFSISQFSVSAQTVEQLKKERKQIQKKLEQTSKILRETQKNEKQSIKKLNVLKQGVIERKALINNYNSEINILENKITKLSSEQAALEKELAKLKKDYTRLIQKAQINKNVYSKLMFILSADNFDQSIRRMRYLHEFTAYEKQQGNKIKEIQKKLEQKTDSLGQHKLSKVQAVQAKKAETTKLQKDQKNEQIVLTGLQKKEKNLSSEYQRNQRKVNEINAKIERIIAEEIRKAEERKRAEEARQKKLAEQRRKEAERSKETGKTTKTSSEVAVKEEKEPTLPAYEISKETREENLLSGNFERNRGRLPWPVDRGSVSGHFGVQPHPVLKQVTVNNKGTYFQSPSGTNARAVYDGLVTSVFSIPGGGNAVIVQHGNYRSVYGNLSSVYVKMNQKVSTKQPIGRIYSDDETGKTELYFQIWQGRQLLNPEGWITR</sequence>
<dbReference type="InterPro" id="IPR011055">
    <property type="entry name" value="Dup_hybrid_motif"/>
</dbReference>
<evidence type="ECO:0000256" key="2">
    <source>
        <dbReference type="SAM" id="Coils"/>
    </source>
</evidence>
<evidence type="ECO:0000313" key="6">
    <source>
        <dbReference type="EMBL" id="VBB47308.1"/>
    </source>
</evidence>
<gene>
    <name evidence="6" type="ORF">TRIP_D420150</name>
</gene>
<dbReference type="CDD" id="cd12797">
    <property type="entry name" value="M23_peptidase"/>
    <property type="match status" value="1"/>
</dbReference>
<protein>
    <submittedName>
        <fullName evidence="6">Peptidase M23</fullName>
    </submittedName>
</protein>
<dbReference type="PANTHER" id="PTHR21666">
    <property type="entry name" value="PEPTIDASE-RELATED"/>
    <property type="match status" value="1"/>
</dbReference>
<dbReference type="EMBL" id="UPXZ01000037">
    <property type="protein sequence ID" value="VBB47308.1"/>
    <property type="molecule type" value="Genomic_DNA"/>
</dbReference>
<accession>A0A653AH14</accession>
<dbReference type="Gene3D" id="2.70.70.10">
    <property type="entry name" value="Glucose Permease (Domain IIA)"/>
    <property type="match status" value="1"/>
</dbReference>
<proteinExistence type="predicted"/>
<dbReference type="AlphaFoldDB" id="A0A653AH14"/>
<name>A0A653AH14_9BACT</name>
<evidence type="ECO:0000256" key="3">
    <source>
        <dbReference type="SAM" id="MobiDB-lite"/>
    </source>
</evidence>
<dbReference type="InterPro" id="IPR016047">
    <property type="entry name" value="M23ase_b-sheet_dom"/>
</dbReference>
<feature type="signal peptide" evidence="4">
    <location>
        <begin position="1"/>
        <end position="24"/>
    </location>
</feature>